<name>A0A1E7LJL9_9ACTN</name>
<organism evidence="2 3">
    <name type="scientific">Streptomyces nanshensis</name>
    <dbReference type="NCBI Taxonomy" id="518642"/>
    <lineage>
        <taxon>Bacteria</taxon>
        <taxon>Bacillati</taxon>
        <taxon>Actinomycetota</taxon>
        <taxon>Actinomycetes</taxon>
        <taxon>Kitasatosporales</taxon>
        <taxon>Streptomycetaceae</taxon>
        <taxon>Streptomyces</taxon>
    </lineage>
</organism>
<evidence type="ECO:0000256" key="1">
    <source>
        <dbReference type="SAM" id="MobiDB-lite"/>
    </source>
</evidence>
<gene>
    <name evidence="2" type="ORF">AN221_32330</name>
</gene>
<sequence length="124" mass="13518">MPYATVPDLAAWLAPEPAPPNAVRLLTLASQRVDRALLGAWYEADDAEVVEVLRQATVQQVHWMLERGDETEAQADLQSMSTGSRSFTRRTVGQGAGQTPQLAPSVVDLLRTCGLFRFDPLVVG</sequence>
<dbReference type="AlphaFoldDB" id="A0A1E7LJL9"/>
<evidence type="ECO:0000313" key="3">
    <source>
        <dbReference type="Proteomes" id="UP000175971"/>
    </source>
</evidence>
<keyword evidence="3" id="KW-1185">Reference proteome</keyword>
<dbReference type="EMBL" id="LJGZ01000103">
    <property type="protein sequence ID" value="OEV16301.1"/>
    <property type="molecule type" value="Genomic_DNA"/>
</dbReference>
<feature type="compositionally biased region" description="Polar residues" evidence="1">
    <location>
        <begin position="76"/>
        <end position="98"/>
    </location>
</feature>
<comment type="caution">
    <text evidence="2">The sequence shown here is derived from an EMBL/GenBank/DDBJ whole genome shotgun (WGS) entry which is preliminary data.</text>
</comment>
<proteinExistence type="predicted"/>
<dbReference type="Proteomes" id="UP000175971">
    <property type="component" value="Unassembled WGS sequence"/>
</dbReference>
<feature type="region of interest" description="Disordered" evidence="1">
    <location>
        <begin position="72"/>
        <end position="98"/>
    </location>
</feature>
<reference evidence="2 3" key="1">
    <citation type="journal article" date="2016" name="Front. Microbiol.">
        <title>Comparative Genomics Analysis of Streptomyces Species Reveals Their Adaptation to the Marine Environment and Their Diversity at the Genomic Level.</title>
        <authorList>
            <person name="Tian X."/>
            <person name="Zhang Z."/>
            <person name="Yang T."/>
            <person name="Chen M."/>
            <person name="Li J."/>
            <person name="Chen F."/>
            <person name="Yang J."/>
            <person name="Li W."/>
            <person name="Zhang B."/>
            <person name="Zhang Z."/>
            <person name="Wu J."/>
            <person name="Zhang C."/>
            <person name="Long L."/>
            <person name="Xiao J."/>
        </authorList>
    </citation>
    <scope>NUCLEOTIDE SEQUENCE [LARGE SCALE GENOMIC DNA]</scope>
    <source>
        <strain evidence="2 3">SCSIO M10372</strain>
    </source>
</reference>
<dbReference type="RefSeq" id="WP_070203844.1">
    <property type="nucleotide sequence ID" value="NZ_LJGZ01000103.1"/>
</dbReference>
<accession>A0A1E7LJL9</accession>
<dbReference type="PATRIC" id="fig|518642.7.peg.2649"/>
<dbReference type="OrthoDB" id="4269013at2"/>
<protein>
    <submittedName>
        <fullName evidence="2">Uncharacterized protein</fullName>
    </submittedName>
</protein>
<evidence type="ECO:0000313" key="2">
    <source>
        <dbReference type="EMBL" id="OEV16301.1"/>
    </source>
</evidence>